<dbReference type="VEuPathDB" id="VectorBase:HLOH_065073"/>
<dbReference type="OrthoDB" id="424753at2759"/>
<evidence type="ECO:0000256" key="1">
    <source>
        <dbReference type="ARBA" id="ARBA00007623"/>
    </source>
</evidence>
<gene>
    <name evidence="8" type="ORF">HPB48_006949</name>
</gene>
<evidence type="ECO:0000313" key="9">
    <source>
        <dbReference type="Proteomes" id="UP000821853"/>
    </source>
</evidence>
<proteinExistence type="inferred from homology"/>
<reference evidence="8 9" key="1">
    <citation type="journal article" date="2020" name="Cell">
        <title>Large-Scale Comparative Analyses of Tick Genomes Elucidate Their Genetic Diversity and Vector Capacities.</title>
        <authorList>
            <consortium name="Tick Genome and Microbiome Consortium (TIGMIC)"/>
            <person name="Jia N."/>
            <person name="Wang J."/>
            <person name="Shi W."/>
            <person name="Du L."/>
            <person name="Sun Y."/>
            <person name="Zhan W."/>
            <person name="Jiang J.F."/>
            <person name="Wang Q."/>
            <person name="Zhang B."/>
            <person name="Ji P."/>
            <person name="Bell-Sakyi L."/>
            <person name="Cui X.M."/>
            <person name="Yuan T.T."/>
            <person name="Jiang B.G."/>
            <person name="Yang W.F."/>
            <person name="Lam T.T."/>
            <person name="Chang Q.C."/>
            <person name="Ding S.J."/>
            <person name="Wang X.J."/>
            <person name="Zhu J.G."/>
            <person name="Ruan X.D."/>
            <person name="Zhao L."/>
            <person name="Wei J.T."/>
            <person name="Ye R.Z."/>
            <person name="Que T.C."/>
            <person name="Du C.H."/>
            <person name="Zhou Y.H."/>
            <person name="Cheng J.X."/>
            <person name="Dai P.F."/>
            <person name="Guo W.B."/>
            <person name="Han X.H."/>
            <person name="Huang E.J."/>
            <person name="Li L.F."/>
            <person name="Wei W."/>
            <person name="Gao Y.C."/>
            <person name="Liu J.Z."/>
            <person name="Shao H.Z."/>
            <person name="Wang X."/>
            <person name="Wang C.C."/>
            <person name="Yang T.C."/>
            <person name="Huo Q.B."/>
            <person name="Li W."/>
            <person name="Chen H.Y."/>
            <person name="Chen S.E."/>
            <person name="Zhou L.G."/>
            <person name="Ni X.B."/>
            <person name="Tian J.H."/>
            <person name="Sheng Y."/>
            <person name="Liu T."/>
            <person name="Pan Y.S."/>
            <person name="Xia L.Y."/>
            <person name="Li J."/>
            <person name="Zhao F."/>
            <person name="Cao W.C."/>
        </authorList>
    </citation>
    <scope>NUCLEOTIDE SEQUENCE [LARGE SCALE GENOMIC DNA]</scope>
    <source>
        <strain evidence="8">HaeL-2018</strain>
    </source>
</reference>
<feature type="domain" description="Calpain catalytic" evidence="7">
    <location>
        <begin position="50"/>
        <end position="192"/>
    </location>
</feature>
<keyword evidence="2" id="KW-0645">Protease</keyword>
<accession>A0A9J6GFM6</accession>
<dbReference type="PANTHER" id="PTHR10183">
    <property type="entry name" value="CALPAIN"/>
    <property type="match status" value="1"/>
</dbReference>
<dbReference type="GO" id="GO:0006508">
    <property type="term" value="P:proteolysis"/>
    <property type="evidence" value="ECO:0007669"/>
    <property type="project" value="UniProtKB-KW"/>
</dbReference>
<comment type="caution">
    <text evidence="8">The sequence shown here is derived from an EMBL/GenBank/DDBJ whole genome shotgun (WGS) entry which is preliminary data.</text>
</comment>
<dbReference type="PROSITE" id="PS50203">
    <property type="entry name" value="CALPAIN_CAT"/>
    <property type="match status" value="1"/>
</dbReference>
<keyword evidence="9" id="KW-1185">Reference proteome</keyword>
<sequence>MLFKKKTKYFNLEWKRLDIFGERNSGTKTKSGEPQDYDALLERCLRRKELFEDPEFPCARETIWGTKNPTFEVVWKRPAEFCEHPEFLTDTFSRFDIEQGSLGNCWVLASMATLTLHKDLFNNVVPEGQSFAEGKYAGIFKFRLWKANRWIEIVVDDRLPYREDTEALAFTSSSASNEFWSAILEKAYAKMKTRANEVYRLFTNTVSQAQQRSKKWEEVSEEKRNELGLVAKEDGEFW</sequence>
<dbReference type="InterPro" id="IPR001300">
    <property type="entry name" value="Peptidase_C2_calpain_cat"/>
</dbReference>
<dbReference type="InterPro" id="IPR022684">
    <property type="entry name" value="Calpain_cysteine_protease"/>
</dbReference>
<dbReference type="InterPro" id="IPR038765">
    <property type="entry name" value="Papain-like_cys_pep_sf"/>
</dbReference>
<dbReference type="SUPFAM" id="SSF54001">
    <property type="entry name" value="Cysteine proteinases"/>
    <property type="match status" value="1"/>
</dbReference>
<comment type="similarity">
    <text evidence="1">Belongs to the peptidase C2 family.</text>
</comment>
<evidence type="ECO:0000313" key="8">
    <source>
        <dbReference type="EMBL" id="KAH9377246.1"/>
    </source>
</evidence>
<dbReference type="GO" id="GO:0005737">
    <property type="term" value="C:cytoplasm"/>
    <property type="evidence" value="ECO:0007669"/>
    <property type="project" value="TreeGrafter"/>
</dbReference>
<dbReference type="PANTHER" id="PTHR10183:SF433">
    <property type="entry name" value="CALPAIN-A-RELATED"/>
    <property type="match status" value="1"/>
</dbReference>
<evidence type="ECO:0000256" key="5">
    <source>
        <dbReference type="PIRSR" id="PIRSR622684-1"/>
    </source>
</evidence>
<dbReference type="PRINTS" id="PR00704">
    <property type="entry name" value="CALPAIN"/>
</dbReference>
<dbReference type="Proteomes" id="UP000821853">
    <property type="component" value="Unassembled WGS sequence"/>
</dbReference>
<dbReference type="AlphaFoldDB" id="A0A9J6GFM6"/>
<dbReference type="SMART" id="SM00230">
    <property type="entry name" value="CysPc"/>
    <property type="match status" value="1"/>
</dbReference>
<evidence type="ECO:0000256" key="6">
    <source>
        <dbReference type="PROSITE-ProRule" id="PRU00239"/>
    </source>
</evidence>
<evidence type="ECO:0000256" key="2">
    <source>
        <dbReference type="ARBA" id="ARBA00022670"/>
    </source>
</evidence>
<comment type="caution">
    <text evidence="6">Lacks conserved residue(s) required for the propagation of feature annotation.</text>
</comment>
<dbReference type="PROSITE" id="PS00139">
    <property type="entry name" value="THIOL_PROTEASE_CYS"/>
    <property type="match status" value="1"/>
</dbReference>
<evidence type="ECO:0000256" key="3">
    <source>
        <dbReference type="ARBA" id="ARBA00022801"/>
    </source>
</evidence>
<protein>
    <recommendedName>
        <fullName evidence="7">Calpain catalytic domain-containing protein</fullName>
    </recommendedName>
</protein>
<evidence type="ECO:0000256" key="4">
    <source>
        <dbReference type="ARBA" id="ARBA00022807"/>
    </source>
</evidence>
<dbReference type="InterPro" id="IPR000169">
    <property type="entry name" value="Pept_cys_AS"/>
</dbReference>
<dbReference type="Pfam" id="PF00648">
    <property type="entry name" value="Peptidase_C2"/>
    <property type="match status" value="1"/>
</dbReference>
<evidence type="ECO:0000259" key="7">
    <source>
        <dbReference type="PROSITE" id="PS50203"/>
    </source>
</evidence>
<organism evidence="8 9">
    <name type="scientific">Haemaphysalis longicornis</name>
    <name type="common">Bush tick</name>
    <dbReference type="NCBI Taxonomy" id="44386"/>
    <lineage>
        <taxon>Eukaryota</taxon>
        <taxon>Metazoa</taxon>
        <taxon>Ecdysozoa</taxon>
        <taxon>Arthropoda</taxon>
        <taxon>Chelicerata</taxon>
        <taxon>Arachnida</taxon>
        <taxon>Acari</taxon>
        <taxon>Parasitiformes</taxon>
        <taxon>Ixodida</taxon>
        <taxon>Ixodoidea</taxon>
        <taxon>Ixodidae</taxon>
        <taxon>Haemaphysalinae</taxon>
        <taxon>Haemaphysalis</taxon>
    </lineage>
</organism>
<dbReference type="EMBL" id="JABSTR010000008">
    <property type="protein sequence ID" value="KAH9377246.1"/>
    <property type="molecule type" value="Genomic_DNA"/>
</dbReference>
<feature type="active site" evidence="5">
    <location>
        <position position="105"/>
    </location>
</feature>
<dbReference type="GO" id="GO:0004198">
    <property type="term" value="F:calcium-dependent cysteine-type endopeptidase activity"/>
    <property type="evidence" value="ECO:0007669"/>
    <property type="project" value="InterPro"/>
</dbReference>
<keyword evidence="4" id="KW-0788">Thiol protease</keyword>
<keyword evidence="3" id="KW-0378">Hydrolase</keyword>
<name>A0A9J6GFM6_HAELO</name>